<dbReference type="Pfam" id="PF19054">
    <property type="entry name" value="DUF5753"/>
    <property type="match status" value="1"/>
</dbReference>
<organism evidence="2 3">
    <name type="scientific">Streptomyces celluloflavus</name>
    <dbReference type="NCBI Taxonomy" id="58344"/>
    <lineage>
        <taxon>Bacteria</taxon>
        <taxon>Bacillati</taxon>
        <taxon>Actinomycetota</taxon>
        <taxon>Actinomycetes</taxon>
        <taxon>Kitasatosporales</taxon>
        <taxon>Streptomycetaceae</taxon>
        <taxon>Streptomyces</taxon>
    </lineage>
</organism>
<keyword evidence="3" id="KW-1185">Reference proteome</keyword>
<evidence type="ECO:0000259" key="1">
    <source>
        <dbReference type="PROSITE" id="PS50943"/>
    </source>
</evidence>
<dbReference type="SUPFAM" id="SSF47413">
    <property type="entry name" value="lambda repressor-like DNA-binding domains"/>
    <property type="match status" value="1"/>
</dbReference>
<dbReference type="InterPro" id="IPR001387">
    <property type="entry name" value="Cro/C1-type_HTH"/>
</dbReference>
<dbReference type="Gene3D" id="1.10.260.40">
    <property type="entry name" value="lambda repressor-like DNA-binding domains"/>
    <property type="match status" value="1"/>
</dbReference>
<evidence type="ECO:0000313" key="2">
    <source>
        <dbReference type="EMBL" id="MFH8584891.1"/>
    </source>
</evidence>
<dbReference type="PROSITE" id="PS50943">
    <property type="entry name" value="HTH_CROC1"/>
    <property type="match status" value="1"/>
</dbReference>
<dbReference type="InterPro" id="IPR010982">
    <property type="entry name" value="Lambda_DNA-bd_dom_sf"/>
</dbReference>
<proteinExistence type="predicted"/>
<dbReference type="Pfam" id="PF13560">
    <property type="entry name" value="HTH_31"/>
    <property type="match status" value="1"/>
</dbReference>
<gene>
    <name evidence="2" type="ORF">ACH4GP_10905</name>
</gene>
<dbReference type="InterPro" id="IPR043917">
    <property type="entry name" value="DUF5753"/>
</dbReference>
<sequence length="273" mass="30590">MAYADELDPSASVLSFYATDLRRRRELAGISQRDLAKRAHMAPSLLNKIEATKRLPTKDLSELCDEIFGTGDHFQRLWPLVIKYAYPSWFRPYVDLEEAATIIRSFQVQVVPGLLQTEDYARAVFSARRPDTDRVEEQVTARMERQHILGRKTPPKLWVVLDENVLRRRMGSPETMRAQLERVMSAADAPSNVIQVVPYDAGEHAGVAGPFEVLALDEGPDVVYVDGFLQGQILAESEHVRAAERAYDLLTAVALSPGRSIDLIADAMKDLSP</sequence>
<dbReference type="EMBL" id="JBIRGH010000005">
    <property type="protein sequence ID" value="MFH8584891.1"/>
    <property type="molecule type" value="Genomic_DNA"/>
</dbReference>
<dbReference type="SMART" id="SM00530">
    <property type="entry name" value="HTH_XRE"/>
    <property type="match status" value="1"/>
</dbReference>
<name>A0ABW7RBE9_9ACTN</name>
<protein>
    <submittedName>
        <fullName evidence="2">Helix-turn-helix transcriptional regulator</fullName>
    </submittedName>
</protein>
<evidence type="ECO:0000313" key="3">
    <source>
        <dbReference type="Proteomes" id="UP001610990"/>
    </source>
</evidence>
<comment type="caution">
    <text evidence="2">The sequence shown here is derived from an EMBL/GenBank/DDBJ whole genome shotgun (WGS) entry which is preliminary data.</text>
</comment>
<reference evidence="2 3" key="1">
    <citation type="submission" date="2024-10" db="EMBL/GenBank/DDBJ databases">
        <title>The Natural Products Discovery Center: Release of the First 8490 Sequenced Strains for Exploring Actinobacteria Biosynthetic Diversity.</title>
        <authorList>
            <person name="Kalkreuter E."/>
            <person name="Kautsar S.A."/>
            <person name="Yang D."/>
            <person name="Bader C.D."/>
            <person name="Teijaro C.N."/>
            <person name="Fluegel L."/>
            <person name="Davis C.M."/>
            <person name="Simpson J.R."/>
            <person name="Lauterbach L."/>
            <person name="Steele A.D."/>
            <person name="Gui C."/>
            <person name="Meng S."/>
            <person name="Li G."/>
            <person name="Viehrig K."/>
            <person name="Ye F."/>
            <person name="Su P."/>
            <person name="Kiefer A.F."/>
            <person name="Nichols A."/>
            <person name="Cepeda A.J."/>
            <person name="Yan W."/>
            <person name="Fan B."/>
            <person name="Jiang Y."/>
            <person name="Adhikari A."/>
            <person name="Zheng C.-J."/>
            <person name="Schuster L."/>
            <person name="Cowan T.M."/>
            <person name="Smanski M.J."/>
            <person name="Chevrette M.G."/>
            <person name="De Carvalho L.P.S."/>
            <person name="Shen B."/>
        </authorList>
    </citation>
    <scope>NUCLEOTIDE SEQUENCE [LARGE SCALE GENOMIC DNA]</scope>
    <source>
        <strain evidence="2 3">NPDC018013</strain>
    </source>
</reference>
<feature type="domain" description="HTH cro/C1-type" evidence="1">
    <location>
        <begin position="21"/>
        <end position="74"/>
    </location>
</feature>
<dbReference type="Proteomes" id="UP001610990">
    <property type="component" value="Unassembled WGS sequence"/>
</dbReference>
<dbReference type="CDD" id="cd00093">
    <property type="entry name" value="HTH_XRE"/>
    <property type="match status" value="1"/>
</dbReference>
<accession>A0ABW7RBE9</accession>
<dbReference type="RefSeq" id="WP_367433864.1">
    <property type="nucleotide sequence ID" value="NZ_CP108413.1"/>
</dbReference>